<reference evidence="2 3" key="1">
    <citation type="submission" date="2024-07" db="EMBL/GenBank/DDBJ databases">
        <title>Section-level genome sequencing and comparative genomics of Aspergillus sections Usti and Cavernicolus.</title>
        <authorList>
            <consortium name="Lawrence Berkeley National Laboratory"/>
            <person name="Nybo J.L."/>
            <person name="Vesth T.C."/>
            <person name="Theobald S."/>
            <person name="Frisvad J.C."/>
            <person name="Larsen T.O."/>
            <person name="Kjaerboelling I."/>
            <person name="Rothschild-Mancinelli K."/>
            <person name="Lyhne E.K."/>
            <person name="Kogle M.E."/>
            <person name="Barry K."/>
            <person name="Clum A."/>
            <person name="Na H."/>
            <person name="Ledsgaard L."/>
            <person name="Lin J."/>
            <person name="Lipzen A."/>
            <person name="Kuo A."/>
            <person name="Riley R."/>
            <person name="Mondo S."/>
            <person name="Labutti K."/>
            <person name="Haridas S."/>
            <person name="Pangalinan J."/>
            <person name="Salamov A.A."/>
            <person name="Simmons B.A."/>
            <person name="Magnuson J.K."/>
            <person name="Chen J."/>
            <person name="Drula E."/>
            <person name="Henrissat B."/>
            <person name="Wiebenga A."/>
            <person name="Lubbers R.J."/>
            <person name="Gomes A.C."/>
            <person name="Makela M.R."/>
            <person name="Stajich J."/>
            <person name="Grigoriev I.V."/>
            <person name="Mortensen U.H."/>
            <person name="De Vries R.P."/>
            <person name="Baker S.E."/>
            <person name="Andersen M.R."/>
        </authorList>
    </citation>
    <scope>NUCLEOTIDE SEQUENCE [LARGE SCALE GENOMIC DNA]</scope>
    <source>
        <strain evidence="2 3">CBS 123904</strain>
    </source>
</reference>
<protein>
    <recommendedName>
        <fullName evidence="4">Fungal-specific transcription factor domain-containing protein</fullName>
    </recommendedName>
</protein>
<evidence type="ECO:0000313" key="2">
    <source>
        <dbReference type="EMBL" id="KAL2833599.1"/>
    </source>
</evidence>
<comment type="caution">
    <text evidence="2">The sequence shown here is derived from an EMBL/GenBank/DDBJ whole genome shotgun (WGS) entry which is preliminary data.</text>
</comment>
<proteinExistence type="predicted"/>
<evidence type="ECO:0000256" key="1">
    <source>
        <dbReference type="SAM" id="MobiDB-lite"/>
    </source>
</evidence>
<organism evidence="2 3">
    <name type="scientific">Aspergillus pseudoustus</name>
    <dbReference type="NCBI Taxonomy" id="1810923"/>
    <lineage>
        <taxon>Eukaryota</taxon>
        <taxon>Fungi</taxon>
        <taxon>Dikarya</taxon>
        <taxon>Ascomycota</taxon>
        <taxon>Pezizomycotina</taxon>
        <taxon>Eurotiomycetes</taxon>
        <taxon>Eurotiomycetidae</taxon>
        <taxon>Eurotiales</taxon>
        <taxon>Aspergillaceae</taxon>
        <taxon>Aspergillus</taxon>
        <taxon>Aspergillus subgen. Nidulantes</taxon>
    </lineage>
</organism>
<accession>A0ABR4J0T4</accession>
<keyword evidence="3" id="KW-1185">Reference proteome</keyword>
<sequence length="271" mass="30188">MNPHFPIPSDLIPSYLPLKAQLDMPALPLQYLLLASQLTQPTSAPDGYTMIILSCLRDLWVSAESIESRIIPSEPHDDLSTDNDNEREEEEESIGLLLNPIAHRLLSVSQSASTQRSPSPSPSYYRHHHRASIASAIRLGQILWIIAVKRRYRAYPGSLSSSSTTSPVPVYAKPLLTLLTDERVWAGDAGLPSVRLWLLVLSSISLSSSSSFSSYPNIEERTAVVDGIRDVMRRWELDSWSDVMGYVCQMPWVDSLFSPLVTGLKNEINIS</sequence>
<feature type="region of interest" description="Disordered" evidence="1">
    <location>
        <begin position="71"/>
        <end position="93"/>
    </location>
</feature>
<feature type="compositionally biased region" description="Acidic residues" evidence="1">
    <location>
        <begin position="80"/>
        <end position="93"/>
    </location>
</feature>
<evidence type="ECO:0000313" key="3">
    <source>
        <dbReference type="Proteomes" id="UP001610446"/>
    </source>
</evidence>
<dbReference type="Proteomes" id="UP001610446">
    <property type="component" value="Unassembled WGS sequence"/>
</dbReference>
<name>A0ABR4J0T4_9EURO</name>
<gene>
    <name evidence="2" type="ORF">BJY01DRAFT_225023</name>
</gene>
<dbReference type="EMBL" id="JBFXLU010000238">
    <property type="protein sequence ID" value="KAL2833599.1"/>
    <property type="molecule type" value="Genomic_DNA"/>
</dbReference>
<evidence type="ECO:0008006" key="4">
    <source>
        <dbReference type="Google" id="ProtNLM"/>
    </source>
</evidence>